<keyword evidence="3" id="KW-0479">Metal-binding</keyword>
<dbReference type="SUPFAM" id="SSF54292">
    <property type="entry name" value="2Fe-2S ferredoxin-like"/>
    <property type="match status" value="1"/>
</dbReference>
<feature type="region of interest" description="Disordered" evidence="7">
    <location>
        <begin position="1"/>
        <end position="21"/>
    </location>
</feature>
<dbReference type="Proteomes" id="UP001500449">
    <property type="component" value="Unassembled WGS sequence"/>
</dbReference>
<evidence type="ECO:0000256" key="1">
    <source>
        <dbReference type="ARBA" id="ARBA00010914"/>
    </source>
</evidence>
<evidence type="ECO:0000259" key="8">
    <source>
        <dbReference type="PROSITE" id="PS51085"/>
    </source>
</evidence>
<dbReference type="InterPro" id="IPR012675">
    <property type="entry name" value="Beta-grasp_dom_sf"/>
</dbReference>
<proteinExistence type="inferred from homology"/>
<dbReference type="PRINTS" id="PR00355">
    <property type="entry name" value="ADRENODOXIN"/>
</dbReference>
<accession>A0ABN2MGU3</accession>
<dbReference type="PANTHER" id="PTHR23426:SF65">
    <property type="entry name" value="FERREDOXIN-2, MITOCHONDRIAL"/>
    <property type="match status" value="1"/>
</dbReference>
<keyword evidence="10" id="KW-1185">Reference proteome</keyword>
<evidence type="ECO:0000313" key="9">
    <source>
        <dbReference type="EMBL" id="GAA1826537.1"/>
    </source>
</evidence>
<keyword evidence="5" id="KW-0411">Iron-sulfur</keyword>
<evidence type="ECO:0000256" key="4">
    <source>
        <dbReference type="ARBA" id="ARBA00023004"/>
    </source>
</evidence>
<dbReference type="PROSITE" id="PS51085">
    <property type="entry name" value="2FE2S_FER_2"/>
    <property type="match status" value="1"/>
</dbReference>
<dbReference type="Pfam" id="PF00111">
    <property type="entry name" value="Fer2"/>
    <property type="match status" value="1"/>
</dbReference>
<evidence type="ECO:0000256" key="5">
    <source>
        <dbReference type="ARBA" id="ARBA00023014"/>
    </source>
</evidence>
<reference evidence="9 10" key="1">
    <citation type="journal article" date="2019" name="Int. J. Syst. Evol. Microbiol.">
        <title>The Global Catalogue of Microorganisms (GCM) 10K type strain sequencing project: providing services to taxonomists for standard genome sequencing and annotation.</title>
        <authorList>
            <consortium name="The Broad Institute Genomics Platform"/>
            <consortium name="The Broad Institute Genome Sequencing Center for Infectious Disease"/>
            <person name="Wu L."/>
            <person name="Ma J."/>
        </authorList>
    </citation>
    <scope>NUCLEOTIDE SEQUENCE [LARGE SCALE GENOMIC DNA]</scope>
    <source>
        <strain evidence="9 10">JCM 16009</strain>
    </source>
</reference>
<evidence type="ECO:0000256" key="2">
    <source>
        <dbReference type="ARBA" id="ARBA00022714"/>
    </source>
</evidence>
<dbReference type="InterPro" id="IPR036010">
    <property type="entry name" value="2Fe-2S_ferredoxin-like_sf"/>
</dbReference>
<gene>
    <name evidence="9" type="ORF">GCM10009836_00180</name>
</gene>
<dbReference type="EMBL" id="BAAAQK010000001">
    <property type="protein sequence ID" value="GAA1826537.1"/>
    <property type="molecule type" value="Genomic_DNA"/>
</dbReference>
<comment type="cofactor">
    <cofactor evidence="6">
        <name>[2Fe-2S] cluster</name>
        <dbReference type="ChEBI" id="CHEBI:190135"/>
    </cofactor>
</comment>
<evidence type="ECO:0000256" key="3">
    <source>
        <dbReference type="ARBA" id="ARBA00022723"/>
    </source>
</evidence>
<dbReference type="CDD" id="cd00207">
    <property type="entry name" value="fer2"/>
    <property type="match status" value="1"/>
</dbReference>
<evidence type="ECO:0000256" key="7">
    <source>
        <dbReference type="SAM" id="MobiDB-lite"/>
    </source>
</evidence>
<feature type="domain" description="2Fe-2S ferredoxin-type" evidence="8">
    <location>
        <begin position="2"/>
        <end position="105"/>
    </location>
</feature>
<comment type="caution">
    <text evidence="9">The sequence shown here is derived from an EMBL/GenBank/DDBJ whole genome shotgun (WGS) entry which is preliminary data.</text>
</comment>
<dbReference type="RefSeq" id="WP_344411399.1">
    <property type="nucleotide sequence ID" value="NZ_BAAAQK010000001.1"/>
</dbReference>
<keyword evidence="4" id="KW-0408">Iron</keyword>
<feature type="compositionally biased region" description="Basic and acidic residues" evidence="7">
    <location>
        <begin position="1"/>
        <end position="13"/>
    </location>
</feature>
<keyword evidence="2" id="KW-0001">2Fe-2S</keyword>
<protein>
    <submittedName>
        <fullName evidence="9">2Fe-2S iron-sulfur cluster-binding protein</fullName>
    </submittedName>
</protein>
<sequence>MPELHVTTREGDTKTIPGRSGASTMEVIREGGVDELMALCGGELCCATCHVYVDPAFTDRLPPMSEDEDDLLDGSEFREPTSRLSCQLPFGEDLAELRVTIAPED</sequence>
<dbReference type="PANTHER" id="PTHR23426">
    <property type="entry name" value="FERREDOXIN/ADRENODOXIN"/>
    <property type="match status" value="1"/>
</dbReference>
<evidence type="ECO:0000256" key="6">
    <source>
        <dbReference type="ARBA" id="ARBA00034078"/>
    </source>
</evidence>
<comment type="similarity">
    <text evidence="1">Belongs to the adrenodoxin/putidaredoxin family.</text>
</comment>
<dbReference type="Gene3D" id="3.10.20.30">
    <property type="match status" value="1"/>
</dbReference>
<evidence type="ECO:0000313" key="10">
    <source>
        <dbReference type="Proteomes" id="UP001500449"/>
    </source>
</evidence>
<dbReference type="InterPro" id="IPR001055">
    <property type="entry name" value="Adrenodoxin-like"/>
</dbReference>
<dbReference type="InterPro" id="IPR001041">
    <property type="entry name" value="2Fe-2S_ferredoxin-type"/>
</dbReference>
<name>A0ABN2MGU3_9PSEU</name>
<organism evidence="9 10">
    <name type="scientific">Pseudonocardia ailaonensis</name>
    <dbReference type="NCBI Taxonomy" id="367279"/>
    <lineage>
        <taxon>Bacteria</taxon>
        <taxon>Bacillati</taxon>
        <taxon>Actinomycetota</taxon>
        <taxon>Actinomycetes</taxon>
        <taxon>Pseudonocardiales</taxon>
        <taxon>Pseudonocardiaceae</taxon>
        <taxon>Pseudonocardia</taxon>
    </lineage>
</organism>